<dbReference type="Proteomes" id="UP000031056">
    <property type="component" value="Unassembled WGS sequence"/>
</dbReference>
<comment type="caution">
    <text evidence="1">The sequence shown here is derived from an EMBL/GenBank/DDBJ whole genome shotgun (WGS) entry which is preliminary data.</text>
</comment>
<dbReference type="InParanoid" id="A0A0B2UMR4"/>
<reference evidence="1 2" key="1">
    <citation type="journal article" date="2014" name="MBio">
        <title>The Ordospora colligata genome; evolution of extreme reduction in microsporidia and host-to-parasite horizontal gene transfer.</title>
        <authorList>
            <person name="Pombert J.-F."/>
            <person name="Haag K.L."/>
            <person name="Beidas S."/>
            <person name="Ebert D."/>
            <person name="Keeling P.J."/>
        </authorList>
    </citation>
    <scope>NUCLEOTIDE SEQUENCE [LARGE SCALE GENOMIC DNA]</scope>
    <source>
        <strain evidence="1 2">OC4</strain>
    </source>
</reference>
<dbReference type="GeneID" id="26261282"/>
<dbReference type="EMBL" id="JOKQ01000002">
    <property type="protein sequence ID" value="KHN70347.1"/>
    <property type="molecule type" value="Genomic_DNA"/>
</dbReference>
<accession>A0A0B2UMR4</accession>
<sequence>MEGISDISDLLDRCKDRAFLSNNREKIREVVMRPPLKEQARSLLGTKKNVFVIKLIEATDIPSLEVIPCLADKRNINQYVYSTYYHLYRIGLIEKAVFEKAREDFKCMKNYEKMFEDTRSSFIISKIESDRRKDKIMKRELSRVVDVRDEIKSLKIELPEISCEEVMRIEGVVRGAKNVFVIDLDSIFDIKWLRCQAKEEAVKRISDIRDILFCIDRGGEVISTLGDVGERHAERSYNGRSMKDIKGEKYYKLERVFNGPEKLNFICTPLFYMIDRLMKNRITRLYDSIVKLYRMKQSVYLVSTCSLSQVLAELLFFEYSCVDIKTVISVSGNVSAMYEDIQKKDNARIVCAGGGTYLSSDRVDVYRIEYENFRKMVDDMLDVWSEKGTDHEHGEVDA</sequence>
<protein>
    <submittedName>
        <fullName evidence="1">Uncharacterized protein</fullName>
    </submittedName>
</protein>
<evidence type="ECO:0000313" key="2">
    <source>
        <dbReference type="Proteomes" id="UP000031056"/>
    </source>
</evidence>
<dbReference type="OrthoDB" id="2193421at2759"/>
<dbReference type="HOGENOM" id="CLU_717843_0_0_1"/>
<dbReference type="AlphaFoldDB" id="A0A0B2UMR4"/>
<proteinExistence type="predicted"/>
<evidence type="ECO:0000313" key="1">
    <source>
        <dbReference type="EMBL" id="KHN70347.1"/>
    </source>
</evidence>
<dbReference type="RefSeq" id="XP_014564389.1">
    <property type="nucleotide sequence ID" value="XM_014708903.1"/>
</dbReference>
<dbReference type="VEuPathDB" id="MicrosporidiaDB:M896_021870"/>
<organism evidence="1 2">
    <name type="scientific">Ordospora colligata OC4</name>
    <dbReference type="NCBI Taxonomy" id="1354746"/>
    <lineage>
        <taxon>Eukaryota</taxon>
        <taxon>Fungi</taxon>
        <taxon>Fungi incertae sedis</taxon>
        <taxon>Microsporidia</taxon>
        <taxon>Ordosporidae</taxon>
        <taxon>Ordospora</taxon>
    </lineage>
</organism>
<gene>
    <name evidence="1" type="ORF">M896_021870</name>
</gene>
<name>A0A0B2UMR4_9MICR</name>
<keyword evidence="2" id="KW-1185">Reference proteome</keyword>